<feature type="transmembrane region" description="Helical" evidence="2">
    <location>
        <begin position="20"/>
        <end position="45"/>
    </location>
</feature>
<accession>A0A7S2KU63</accession>
<dbReference type="AlphaFoldDB" id="A0A7S2KU63"/>
<dbReference type="EMBL" id="HBGY01018677">
    <property type="protein sequence ID" value="CAD9586492.1"/>
    <property type="molecule type" value="Transcribed_RNA"/>
</dbReference>
<organism evidence="3">
    <name type="scientific">Leptocylindrus danicus</name>
    <dbReference type="NCBI Taxonomy" id="163516"/>
    <lineage>
        <taxon>Eukaryota</taxon>
        <taxon>Sar</taxon>
        <taxon>Stramenopiles</taxon>
        <taxon>Ochrophyta</taxon>
        <taxon>Bacillariophyta</taxon>
        <taxon>Coscinodiscophyceae</taxon>
        <taxon>Chaetocerotophycidae</taxon>
        <taxon>Leptocylindrales</taxon>
        <taxon>Leptocylindraceae</taxon>
        <taxon>Leptocylindrus</taxon>
    </lineage>
</organism>
<evidence type="ECO:0000256" key="2">
    <source>
        <dbReference type="SAM" id="Phobius"/>
    </source>
</evidence>
<feature type="compositionally biased region" description="Basic and acidic residues" evidence="1">
    <location>
        <begin position="74"/>
        <end position="84"/>
    </location>
</feature>
<evidence type="ECO:0000256" key="1">
    <source>
        <dbReference type="SAM" id="MobiDB-lite"/>
    </source>
</evidence>
<protein>
    <submittedName>
        <fullName evidence="3">Uncharacterized protein</fullName>
    </submittedName>
</protein>
<name>A0A7S2KU63_9STRA</name>
<proteinExistence type="predicted"/>
<keyword evidence="2" id="KW-0812">Transmembrane</keyword>
<keyword evidence="2" id="KW-1133">Transmembrane helix</keyword>
<reference evidence="3" key="1">
    <citation type="submission" date="2021-01" db="EMBL/GenBank/DDBJ databases">
        <authorList>
            <person name="Corre E."/>
            <person name="Pelletier E."/>
            <person name="Niang G."/>
            <person name="Scheremetjew M."/>
            <person name="Finn R."/>
            <person name="Kale V."/>
            <person name="Holt S."/>
            <person name="Cochrane G."/>
            <person name="Meng A."/>
            <person name="Brown T."/>
            <person name="Cohen L."/>
        </authorList>
    </citation>
    <scope>NUCLEOTIDE SEQUENCE</scope>
    <source>
        <strain evidence="3">B650</strain>
    </source>
</reference>
<evidence type="ECO:0000313" key="3">
    <source>
        <dbReference type="EMBL" id="CAD9586492.1"/>
    </source>
</evidence>
<feature type="region of interest" description="Disordered" evidence="1">
    <location>
        <begin position="62"/>
        <end position="89"/>
    </location>
</feature>
<sequence>MRSQSTFARRRGNRGSVALVALNSLRYGILLVIYTLMIVQIVTVLQIGCWVDSSGVVDTTVGSNRYQQPPTEVRVNDGKEEPSTSRDAQPLVRKRGLDIEEKVKTMEEKMNKNLPPDVLTVAKVGIGTTVTEEAVERYFREPEINFLYSHVMINAWTGDAPITITRKAMSRIGWKKKIRLVISHCDKPLDWIYDKFVKNRWDQDRVKSITIFSKCGNPVVGAPDHPHLKILELPNVGRCDHSYAYWMANFMSNITPEEDENTVVFFMKDNSYQLEFWRNFNNMMSMAYLNGFSCAMKALYRHGERNISIFHDYQKLAGFERHGHFREGSRFKGGSTKEELRVNENFKSPYENLGDYVEKLKLPIQKPFLPVCYGGAFAVTLERIRKHDSSVYSGLEKSLARQDNLEEGHFAERLWAAILTKPLSDSAIAAIDEFKDESMCDEVGFYSDRCGLLTFTTVG</sequence>
<keyword evidence="2" id="KW-0472">Membrane</keyword>
<gene>
    <name evidence="3" type="ORF">LDAN0321_LOCUS11957</name>
</gene>